<evidence type="ECO:0000313" key="1">
    <source>
        <dbReference type="EMBL" id="KRG47341.1"/>
    </source>
</evidence>
<proteinExistence type="predicted"/>
<accession>A0A0R0AQ32</accession>
<name>A0A0R0AQ32_9GAMM</name>
<sequence>MKDERGDTRRERNARFGIETPELEVPDEGGHLWEWFSELSNRRRTGPEALAFAELGEWQRLTGQDVLPVEIEMLLSMDDAYLRAVREDQAAVRARVLEQQETGRG</sequence>
<dbReference type="EMBL" id="LLXU01000035">
    <property type="protein sequence ID" value="KRG47341.1"/>
    <property type="molecule type" value="Genomic_DNA"/>
</dbReference>
<organism evidence="1 2">
    <name type="scientific">Stenotrophomonas panacihumi</name>
    <dbReference type="NCBI Taxonomy" id="676599"/>
    <lineage>
        <taxon>Bacteria</taxon>
        <taxon>Pseudomonadati</taxon>
        <taxon>Pseudomonadota</taxon>
        <taxon>Gammaproteobacteria</taxon>
        <taxon>Lysobacterales</taxon>
        <taxon>Lysobacteraceae</taxon>
        <taxon>Stenotrophomonas</taxon>
    </lineage>
</organism>
<dbReference type="Proteomes" id="UP000051802">
    <property type="component" value="Unassembled WGS sequence"/>
</dbReference>
<dbReference type="InterPro" id="IPR056919">
    <property type="entry name" value="Phage_TAC_18"/>
</dbReference>
<protein>
    <submittedName>
        <fullName evidence="1">Uncharacterized protein</fullName>
    </submittedName>
</protein>
<dbReference type="AlphaFoldDB" id="A0A0R0AQ32"/>
<dbReference type="STRING" id="676599.ARC20_03150"/>
<dbReference type="OrthoDB" id="8371071at2"/>
<dbReference type="RefSeq" id="WP_057643353.1">
    <property type="nucleotide sequence ID" value="NZ_LLXU01000035.1"/>
</dbReference>
<gene>
    <name evidence="1" type="ORF">ARC20_03150</name>
</gene>
<reference evidence="1 2" key="1">
    <citation type="submission" date="2015-10" db="EMBL/GenBank/DDBJ databases">
        <title>Genome sequencing and analysis of members of genus Stenotrophomonas.</title>
        <authorList>
            <person name="Patil P.P."/>
            <person name="Midha S."/>
            <person name="Patil P.B."/>
        </authorList>
    </citation>
    <scope>NUCLEOTIDE SEQUENCE [LARGE SCALE GENOMIC DNA]</scope>
    <source>
        <strain evidence="1 2">JCM 16536</strain>
    </source>
</reference>
<evidence type="ECO:0000313" key="2">
    <source>
        <dbReference type="Proteomes" id="UP000051802"/>
    </source>
</evidence>
<dbReference type="Pfam" id="PF23812">
    <property type="entry name" value="Phage_TAC_18"/>
    <property type="match status" value="1"/>
</dbReference>
<comment type="caution">
    <text evidence="1">The sequence shown here is derived from an EMBL/GenBank/DDBJ whole genome shotgun (WGS) entry which is preliminary data.</text>
</comment>
<keyword evidence="2" id="KW-1185">Reference proteome</keyword>